<name>A0A9W6SNW6_9ACTN</name>
<organism evidence="2 3">
    <name type="scientific">Actinorhabdospora filicis</name>
    <dbReference type="NCBI Taxonomy" id="1785913"/>
    <lineage>
        <taxon>Bacteria</taxon>
        <taxon>Bacillati</taxon>
        <taxon>Actinomycetota</taxon>
        <taxon>Actinomycetes</taxon>
        <taxon>Micromonosporales</taxon>
        <taxon>Micromonosporaceae</taxon>
        <taxon>Actinorhabdospora</taxon>
    </lineage>
</organism>
<feature type="region of interest" description="Disordered" evidence="1">
    <location>
        <begin position="1"/>
        <end position="22"/>
    </location>
</feature>
<sequence>MTEAFGPAGEPPAPRNPAADAVFQNPYDAPPGCRGAGRDAPACTAPVAAVVQPRRYPEFQTRMCAVHAAQALEDPDILIVVYGEESFADAKKKLRNWMN</sequence>
<protein>
    <submittedName>
        <fullName evidence="2">Uncharacterized protein</fullName>
    </submittedName>
</protein>
<evidence type="ECO:0000313" key="3">
    <source>
        <dbReference type="Proteomes" id="UP001165079"/>
    </source>
</evidence>
<proteinExistence type="predicted"/>
<evidence type="ECO:0000256" key="1">
    <source>
        <dbReference type="SAM" id="MobiDB-lite"/>
    </source>
</evidence>
<evidence type="ECO:0000313" key="2">
    <source>
        <dbReference type="EMBL" id="GLZ78041.1"/>
    </source>
</evidence>
<gene>
    <name evidence="2" type="ORF">Afil01_28480</name>
</gene>
<dbReference type="AlphaFoldDB" id="A0A9W6SNW6"/>
<dbReference type="Proteomes" id="UP001165079">
    <property type="component" value="Unassembled WGS sequence"/>
</dbReference>
<dbReference type="RefSeq" id="WP_285663218.1">
    <property type="nucleotide sequence ID" value="NZ_BSTX01000002.1"/>
</dbReference>
<comment type="caution">
    <text evidence="2">The sequence shown here is derived from an EMBL/GenBank/DDBJ whole genome shotgun (WGS) entry which is preliminary data.</text>
</comment>
<keyword evidence="3" id="KW-1185">Reference proteome</keyword>
<accession>A0A9W6SNW6</accession>
<dbReference type="EMBL" id="BSTX01000002">
    <property type="protein sequence ID" value="GLZ78041.1"/>
    <property type="molecule type" value="Genomic_DNA"/>
</dbReference>
<reference evidence="2" key="1">
    <citation type="submission" date="2023-03" db="EMBL/GenBank/DDBJ databases">
        <title>Actinorhabdospora filicis NBRC 111898.</title>
        <authorList>
            <person name="Ichikawa N."/>
            <person name="Sato H."/>
            <person name="Tonouchi N."/>
        </authorList>
    </citation>
    <scope>NUCLEOTIDE SEQUENCE</scope>
    <source>
        <strain evidence="2">NBRC 111898</strain>
    </source>
</reference>